<feature type="region of interest" description="Disordered" evidence="1">
    <location>
        <begin position="176"/>
        <end position="385"/>
    </location>
</feature>
<reference evidence="3 4" key="1">
    <citation type="submission" date="2023-12" db="EMBL/GenBank/DDBJ databases">
        <title>A high-quality genome assembly for Dillenia turbinata (Dilleniales).</title>
        <authorList>
            <person name="Chanderbali A."/>
        </authorList>
    </citation>
    <scope>NUCLEOTIDE SEQUENCE [LARGE SCALE GENOMIC DNA]</scope>
    <source>
        <strain evidence="3">LSX21</strain>
        <tissue evidence="3">Leaf</tissue>
    </source>
</reference>
<gene>
    <name evidence="3" type="ORF">RJ641_033611</name>
</gene>
<keyword evidence="4" id="KW-1185">Reference proteome</keyword>
<feature type="signal peptide" evidence="2">
    <location>
        <begin position="1"/>
        <end position="18"/>
    </location>
</feature>
<feature type="compositionally biased region" description="Basic and acidic residues" evidence="1">
    <location>
        <begin position="250"/>
        <end position="273"/>
    </location>
</feature>
<dbReference type="GO" id="GO:0005634">
    <property type="term" value="C:nucleus"/>
    <property type="evidence" value="ECO:0007669"/>
    <property type="project" value="TreeGrafter"/>
</dbReference>
<dbReference type="PANTHER" id="PTHR34810:SF1">
    <property type="entry name" value="DNA-BINDING PROTEIN BIN4"/>
    <property type="match status" value="1"/>
</dbReference>
<feature type="compositionally biased region" description="Basic residues" evidence="1">
    <location>
        <begin position="552"/>
        <end position="570"/>
    </location>
</feature>
<dbReference type="PANTHER" id="PTHR34810">
    <property type="entry name" value="DNA-BINDING PROTEIN BIN4"/>
    <property type="match status" value="1"/>
</dbReference>
<dbReference type="GO" id="GO:0051276">
    <property type="term" value="P:chromosome organization"/>
    <property type="evidence" value="ECO:0007669"/>
    <property type="project" value="TreeGrafter"/>
</dbReference>
<name>A0AAN8VVJ5_9MAGN</name>
<dbReference type="GO" id="GO:0003690">
    <property type="term" value="F:double-stranded DNA binding"/>
    <property type="evidence" value="ECO:0007669"/>
    <property type="project" value="InterPro"/>
</dbReference>
<feature type="compositionally biased region" description="Basic and acidic residues" evidence="1">
    <location>
        <begin position="283"/>
        <end position="301"/>
    </location>
</feature>
<dbReference type="GO" id="GO:0042023">
    <property type="term" value="P:DNA endoreduplication"/>
    <property type="evidence" value="ECO:0007669"/>
    <property type="project" value="InterPro"/>
</dbReference>
<feature type="compositionally biased region" description="Basic and acidic residues" evidence="1">
    <location>
        <begin position="355"/>
        <end position="381"/>
    </location>
</feature>
<dbReference type="Proteomes" id="UP001370490">
    <property type="component" value="Unassembled WGS sequence"/>
</dbReference>
<evidence type="ECO:0000256" key="1">
    <source>
        <dbReference type="SAM" id="MobiDB-lite"/>
    </source>
</evidence>
<evidence type="ECO:0000313" key="4">
    <source>
        <dbReference type="Proteomes" id="UP001370490"/>
    </source>
</evidence>
<keyword evidence="2" id="KW-0732">Signal</keyword>
<feature type="compositionally biased region" description="Basic residues" evidence="1">
    <location>
        <begin position="338"/>
        <end position="354"/>
    </location>
</feature>
<feature type="region of interest" description="Disordered" evidence="1">
    <location>
        <begin position="513"/>
        <end position="570"/>
    </location>
</feature>
<feature type="compositionally biased region" description="Polar residues" evidence="1">
    <location>
        <begin position="176"/>
        <end position="188"/>
    </location>
</feature>
<dbReference type="InterPro" id="IPR033246">
    <property type="entry name" value="BIN4"/>
</dbReference>
<proteinExistence type="predicted"/>
<evidence type="ECO:0000313" key="3">
    <source>
        <dbReference type="EMBL" id="KAK6936581.1"/>
    </source>
</evidence>
<organism evidence="3 4">
    <name type="scientific">Dillenia turbinata</name>
    <dbReference type="NCBI Taxonomy" id="194707"/>
    <lineage>
        <taxon>Eukaryota</taxon>
        <taxon>Viridiplantae</taxon>
        <taxon>Streptophyta</taxon>
        <taxon>Embryophyta</taxon>
        <taxon>Tracheophyta</taxon>
        <taxon>Spermatophyta</taxon>
        <taxon>Magnoliopsida</taxon>
        <taxon>eudicotyledons</taxon>
        <taxon>Gunneridae</taxon>
        <taxon>Pentapetalae</taxon>
        <taxon>Dilleniales</taxon>
        <taxon>Dilleniaceae</taxon>
        <taxon>Dillenia</taxon>
    </lineage>
</organism>
<comment type="caution">
    <text evidence="3">The sequence shown here is derived from an EMBL/GenBank/DDBJ whole genome shotgun (WGS) entry which is preliminary data.</text>
</comment>
<evidence type="ECO:0000256" key="2">
    <source>
        <dbReference type="SAM" id="SignalP"/>
    </source>
</evidence>
<dbReference type="AlphaFoldDB" id="A0AAN8VVJ5"/>
<sequence>MSIIWLLLIGQDFGWVDEQSRQDPIQGIRFGGEGWSLRLAMAFLKNLFGMSNPYALEISKLYRHLSIQSTGNKYSIREGEVRNTLSFDLLHVTQFEGDTSSYYKFQGQYFIPVLILQDNVRNIEYFDFPLVEERPHLYAAGSICESLLVTKKFKMSSSREDSPDWLRCFQAPTHSAVTLSSDSESPPNDRSLKEEKVDSKELSQDNEVDHKDPDISLQFKDSSNAEPSEMKIYLSTRKKNTKNQKSVKVSSDHEALVEEETSEKHVKAQERHISVWTLSSDSESCHDSSPIKRLVQREKSTVHKTSKSLKKEKDKDAGLVLAKSGEDSPLDGVLKEKSSKKRVQVKDHTPRKKEKMSSIKKPEENCDDAELPRDDASEKNAEPTVSSRLQLVLSEKVQRSKALVECEGGSIDMSGDVGVVGRVIISDGPTENQEMFLDLKGTIYKTTIVPSRTFCVVSFGQSEAKIEAIMNDFIQLKPQSNVYEAETMVEGTLDGFSFDSEDEADKIPKAVNHQVDQSEVAEEQTNGKGRGKMGKTSGVGAKKGKTGGGKAPVKKMKRKTQAPKKTKAKK</sequence>
<dbReference type="EMBL" id="JBAMMX010000007">
    <property type="protein sequence ID" value="KAK6936581.1"/>
    <property type="molecule type" value="Genomic_DNA"/>
</dbReference>
<accession>A0AAN8VVJ5</accession>
<feature type="chain" id="PRO_5043056159" description="DNA-binding protein BIN4" evidence="2">
    <location>
        <begin position="19"/>
        <end position="570"/>
    </location>
</feature>
<dbReference type="GO" id="GO:0009330">
    <property type="term" value="C:DNA topoisomerase type II (double strand cut, ATP-hydrolyzing) complex"/>
    <property type="evidence" value="ECO:0007669"/>
    <property type="project" value="InterPro"/>
</dbReference>
<protein>
    <recommendedName>
        <fullName evidence="5">DNA-binding protein BIN4</fullName>
    </recommendedName>
</protein>
<feature type="compositionally biased region" description="Basic and acidic residues" evidence="1">
    <location>
        <begin position="190"/>
        <end position="214"/>
    </location>
</feature>
<evidence type="ECO:0008006" key="5">
    <source>
        <dbReference type="Google" id="ProtNLM"/>
    </source>
</evidence>